<feature type="region of interest" description="Disordered" evidence="1">
    <location>
        <begin position="127"/>
        <end position="183"/>
    </location>
</feature>
<evidence type="ECO:0000313" key="4">
    <source>
        <dbReference type="Proteomes" id="UP000799537"/>
    </source>
</evidence>
<evidence type="ECO:0008006" key="5">
    <source>
        <dbReference type="Google" id="ProtNLM"/>
    </source>
</evidence>
<dbReference type="Proteomes" id="UP000799537">
    <property type="component" value="Unassembled WGS sequence"/>
</dbReference>
<dbReference type="RefSeq" id="XP_033674866.1">
    <property type="nucleotide sequence ID" value="XM_033811068.1"/>
</dbReference>
<accession>A0A6A6D3M2</accession>
<dbReference type="AlphaFoldDB" id="A0A6A6D3M2"/>
<keyword evidence="4" id="KW-1185">Reference proteome</keyword>
<evidence type="ECO:0000256" key="2">
    <source>
        <dbReference type="SAM" id="Phobius"/>
    </source>
</evidence>
<protein>
    <recommendedName>
        <fullName evidence="5">Mid2 domain-containing protein</fullName>
    </recommendedName>
</protein>
<keyword evidence="2" id="KW-0812">Transmembrane</keyword>
<organism evidence="3 4">
    <name type="scientific">Zasmidium cellare ATCC 36951</name>
    <dbReference type="NCBI Taxonomy" id="1080233"/>
    <lineage>
        <taxon>Eukaryota</taxon>
        <taxon>Fungi</taxon>
        <taxon>Dikarya</taxon>
        <taxon>Ascomycota</taxon>
        <taxon>Pezizomycotina</taxon>
        <taxon>Dothideomycetes</taxon>
        <taxon>Dothideomycetidae</taxon>
        <taxon>Mycosphaerellales</taxon>
        <taxon>Mycosphaerellaceae</taxon>
        <taxon>Zasmidium</taxon>
    </lineage>
</organism>
<proteinExistence type="predicted"/>
<evidence type="ECO:0000256" key="1">
    <source>
        <dbReference type="SAM" id="MobiDB-lite"/>
    </source>
</evidence>
<name>A0A6A6D3M2_ZASCE</name>
<dbReference type="GeneID" id="54564340"/>
<dbReference type="EMBL" id="ML993579">
    <property type="protein sequence ID" value="KAF2173977.1"/>
    <property type="molecule type" value="Genomic_DNA"/>
</dbReference>
<feature type="compositionally biased region" description="Basic and acidic residues" evidence="1">
    <location>
        <begin position="174"/>
        <end position="183"/>
    </location>
</feature>
<reference evidence="3" key="1">
    <citation type="journal article" date="2020" name="Stud. Mycol.">
        <title>101 Dothideomycetes genomes: a test case for predicting lifestyles and emergence of pathogens.</title>
        <authorList>
            <person name="Haridas S."/>
            <person name="Albert R."/>
            <person name="Binder M."/>
            <person name="Bloem J."/>
            <person name="Labutti K."/>
            <person name="Salamov A."/>
            <person name="Andreopoulos B."/>
            <person name="Baker S."/>
            <person name="Barry K."/>
            <person name="Bills G."/>
            <person name="Bluhm B."/>
            <person name="Cannon C."/>
            <person name="Castanera R."/>
            <person name="Culley D."/>
            <person name="Daum C."/>
            <person name="Ezra D."/>
            <person name="Gonzalez J."/>
            <person name="Henrissat B."/>
            <person name="Kuo A."/>
            <person name="Liang C."/>
            <person name="Lipzen A."/>
            <person name="Lutzoni F."/>
            <person name="Magnuson J."/>
            <person name="Mondo S."/>
            <person name="Nolan M."/>
            <person name="Ohm R."/>
            <person name="Pangilinan J."/>
            <person name="Park H.-J."/>
            <person name="Ramirez L."/>
            <person name="Alfaro M."/>
            <person name="Sun H."/>
            <person name="Tritt A."/>
            <person name="Yoshinaga Y."/>
            <person name="Zwiers L.-H."/>
            <person name="Turgeon B."/>
            <person name="Goodwin S."/>
            <person name="Spatafora J."/>
            <person name="Crous P."/>
            <person name="Grigoriev I."/>
        </authorList>
    </citation>
    <scope>NUCLEOTIDE SEQUENCE</scope>
    <source>
        <strain evidence="3">ATCC 36951</strain>
    </source>
</reference>
<evidence type="ECO:0000313" key="3">
    <source>
        <dbReference type="EMBL" id="KAF2173977.1"/>
    </source>
</evidence>
<keyword evidence="2" id="KW-1133">Transmembrane helix</keyword>
<keyword evidence="2" id="KW-0472">Membrane</keyword>
<gene>
    <name evidence="3" type="ORF">M409DRAFT_48879</name>
</gene>
<sequence>MSAVILHILSDDDNNTSKQQPDSPALIPIMDINNPQSIFTNTLPTGFTTSFTQQQLTTATATPSLTTTAPTPTSTWKSHAPHGYIGAMTGGVLGFLALLVVLGMSLHVWMGRRKQAALVAKSLSRSTTGTMGTMGDVSGEEGGSSDQATPRGVDAVELGEMGARPISHETAGPSHRDTPVERR</sequence>
<feature type="transmembrane region" description="Helical" evidence="2">
    <location>
        <begin position="84"/>
        <end position="106"/>
    </location>
</feature>